<comment type="caution">
    <text evidence="1">The sequence shown here is derived from an EMBL/GenBank/DDBJ whole genome shotgun (WGS) entry which is preliminary data.</text>
</comment>
<accession>A0A5C4LYK7</accession>
<evidence type="ECO:0000313" key="1">
    <source>
        <dbReference type="EMBL" id="TNC24842.1"/>
    </source>
</evidence>
<reference evidence="1 2" key="1">
    <citation type="submission" date="2019-06" db="EMBL/GenBank/DDBJ databases">
        <title>Amycolatopsis alkalitolerans sp. nov., isolated from Gastrodia elata Blume.</title>
        <authorList>
            <person name="Narsing Rao M.P."/>
            <person name="Li W.J."/>
        </authorList>
    </citation>
    <scope>NUCLEOTIDE SEQUENCE [LARGE SCALE GENOMIC DNA]</scope>
    <source>
        <strain evidence="1 2">SYSUP0005</strain>
    </source>
</reference>
<protein>
    <submittedName>
        <fullName evidence="1">Uncharacterized protein</fullName>
    </submittedName>
</protein>
<gene>
    <name evidence="1" type="ORF">FG385_16470</name>
</gene>
<dbReference type="OrthoDB" id="5189174at2"/>
<keyword evidence="2" id="KW-1185">Reference proteome</keyword>
<evidence type="ECO:0000313" key="2">
    <source>
        <dbReference type="Proteomes" id="UP000305546"/>
    </source>
</evidence>
<organism evidence="1 2">
    <name type="scientific">Amycolatopsis alkalitolerans</name>
    <dbReference type="NCBI Taxonomy" id="2547244"/>
    <lineage>
        <taxon>Bacteria</taxon>
        <taxon>Bacillati</taxon>
        <taxon>Actinomycetota</taxon>
        <taxon>Actinomycetes</taxon>
        <taxon>Pseudonocardiales</taxon>
        <taxon>Pseudonocardiaceae</taxon>
        <taxon>Amycolatopsis</taxon>
    </lineage>
</organism>
<dbReference type="AlphaFoldDB" id="A0A5C4LYK7"/>
<name>A0A5C4LYK7_9PSEU</name>
<proteinExistence type="predicted"/>
<sequence length="186" mass="19883">MTCFGLDAGTRSFGEADHLAHVLVDRLRLPAQAVVCTHLVRLPDSHVALSLWVPPGFDGLWNELTRFAEHGTAGAASGTGRSGRPELAAAAADAAIEHLSRKGGRAVVYPGSRQLTGTVRVGEMLARSAIARVHVTGGRPPADEDLLDTGDHVRPEWLDGELVLTVKQVHNGRFVPYDVSYQADHA</sequence>
<dbReference type="Proteomes" id="UP000305546">
    <property type="component" value="Unassembled WGS sequence"/>
</dbReference>
<dbReference type="RefSeq" id="WP_139097630.1">
    <property type="nucleotide sequence ID" value="NZ_VDFW01000013.1"/>
</dbReference>
<dbReference type="EMBL" id="VDFW01000013">
    <property type="protein sequence ID" value="TNC24842.1"/>
    <property type="molecule type" value="Genomic_DNA"/>
</dbReference>